<evidence type="ECO:0000256" key="1">
    <source>
        <dbReference type="SAM" id="MobiDB-lite"/>
    </source>
</evidence>
<protein>
    <submittedName>
        <fullName evidence="2">Uncharacterized protein</fullName>
    </submittedName>
</protein>
<reference evidence="2" key="1">
    <citation type="submission" date="2023-05" db="EMBL/GenBank/DDBJ databases">
        <authorList>
            <person name="Stuckert A."/>
        </authorList>
    </citation>
    <scope>NUCLEOTIDE SEQUENCE</scope>
</reference>
<feature type="non-terminal residue" evidence="2">
    <location>
        <position position="186"/>
    </location>
</feature>
<keyword evidence="3" id="KW-1185">Reference proteome</keyword>
<accession>A0ABN9ETG4</accession>
<dbReference type="Proteomes" id="UP001162483">
    <property type="component" value="Unassembled WGS sequence"/>
</dbReference>
<evidence type="ECO:0000313" key="2">
    <source>
        <dbReference type="EMBL" id="CAI9587250.1"/>
    </source>
</evidence>
<gene>
    <name evidence="2" type="ORF">SPARVUS_LOCUS10534846</name>
</gene>
<comment type="caution">
    <text evidence="2">The sequence shown here is derived from an EMBL/GenBank/DDBJ whole genome shotgun (WGS) entry which is preliminary data.</text>
</comment>
<feature type="compositionally biased region" description="Polar residues" evidence="1">
    <location>
        <begin position="152"/>
        <end position="161"/>
    </location>
</feature>
<evidence type="ECO:0000313" key="3">
    <source>
        <dbReference type="Proteomes" id="UP001162483"/>
    </source>
</evidence>
<dbReference type="EMBL" id="CATNWA010015829">
    <property type="protein sequence ID" value="CAI9587250.1"/>
    <property type="molecule type" value="Genomic_DNA"/>
</dbReference>
<sequence length="186" mass="20012">MSVRPCGEHANSRQVVPWFQSKKHIGTSRAESSLSDVVVQKKCQGGREWEIRKALYKGSAGYRIGSALCRAVYRWHSFVGQCTGDNRAEDRGHCWQGRGQGSLLAGQRTGVTAGRAEDRGHCWQGRGQGLLLAGQRTGVTAGRTEDRGHCGQGTQKSSFSHPCTAHSLGTGGRAPLPGEDRGVIQA</sequence>
<organism evidence="2 3">
    <name type="scientific">Staurois parvus</name>
    <dbReference type="NCBI Taxonomy" id="386267"/>
    <lineage>
        <taxon>Eukaryota</taxon>
        <taxon>Metazoa</taxon>
        <taxon>Chordata</taxon>
        <taxon>Craniata</taxon>
        <taxon>Vertebrata</taxon>
        <taxon>Euteleostomi</taxon>
        <taxon>Amphibia</taxon>
        <taxon>Batrachia</taxon>
        <taxon>Anura</taxon>
        <taxon>Neobatrachia</taxon>
        <taxon>Ranoidea</taxon>
        <taxon>Ranidae</taxon>
        <taxon>Staurois</taxon>
    </lineage>
</organism>
<proteinExistence type="predicted"/>
<feature type="region of interest" description="Disordered" evidence="1">
    <location>
        <begin position="141"/>
        <end position="186"/>
    </location>
</feature>
<name>A0ABN9ETG4_9NEOB</name>